<evidence type="ECO:0000259" key="20">
    <source>
        <dbReference type="PROSITE" id="PS51002"/>
    </source>
</evidence>
<comment type="cofactor">
    <cofactor evidence="19">
        <name>heme b</name>
        <dbReference type="ChEBI" id="CHEBI:60344"/>
    </cofactor>
    <text evidence="19">Binds 2 heme groups non-covalently.</text>
</comment>
<dbReference type="GO" id="GO:0008121">
    <property type="term" value="F:quinol-cytochrome-c reductase activity"/>
    <property type="evidence" value="ECO:0007669"/>
    <property type="project" value="InterPro"/>
</dbReference>
<dbReference type="AlphaFoldDB" id="A0A342ZZ70"/>
<feature type="transmembrane region" description="Helical" evidence="19">
    <location>
        <begin position="30"/>
        <end position="53"/>
    </location>
</feature>
<geneLocation type="mitochondrion" evidence="22"/>
<evidence type="ECO:0000256" key="13">
    <source>
        <dbReference type="ARBA" id="ARBA00023075"/>
    </source>
</evidence>
<evidence type="ECO:0000256" key="16">
    <source>
        <dbReference type="ARBA" id="ARBA00061233"/>
    </source>
</evidence>
<evidence type="ECO:0000259" key="21">
    <source>
        <dbReference type="PROSITE" id="PS51003"/>
    </source>
</evidence>
<evidence type="ECO:0000256" key="9">
    <source>
        <dbReference type="ARBA" id="ARBA00022792"/>
    </source>
</evidence>
<feature type="binding site" description="axial binding residue" evidence="18">
    <location>
        <position position="98"/>
    </location>
    <ligand>
        <name>heme b</name>
        <dbReference type="ChEBI" id="CHEBI:60344"/>
        <label>b566</label>
    </ligand>
    <ligandPart>
        <name>Fe</name>
        <dbReference type="ChEBI" id="CHEBI:18248"/>
    </ligandPart>
</feature>
<comment type="function">
    <text evidence="1 19">Component of the ubiquinol-cytochrome c reductase complex (complex III or cytochrome b-c1 complex) that is part of the mitochondrial respiratory chain. The b-c1 complex mediates electron transfer from ubiquinol to cytochrome c. Contributes to the generation of a proton gradient across the mitochondrial membrane that is then used for ATP synthesis.</text>
</comment>
<keyword evidence="7 19" id="KW-0812">Transmembrane</keyword>
<evidence type="ECO:0000256" key="2">
    <source>
        <dbReference type="ARBA" id="ARBA00004448"/>
    </source>
</evidence>
<dbReference type="Gene3D" id="1.20.810.10">
    <property type="entry name" value="Cytochrome Bc1 Complex, Chain C"/>
    <property type="match status" value="1"/>
</dbReference>
<protein>
    <recommendedName>
        <fullName evidence="3 19">Cytochrome b</fullName>
    </recommendedName>
</protein>
<feature type="transmembrane region" description="Helical" evidence="19">
    <location>
        <begin position="347"/>
        <end position="370"/>
    </location>
</feature>
<feature type="binding site" evidence="17">
    <location>
        <position position="202"/>
    </location>
    <ligand>
        <name>a ubiquinone</name>
        <dbReference type="ChEBI" id="CHEBI:16389"/>
    </ligand>
</feature>
<keyword evidence="14 19" id="KW-0496">Mitochondrion</keyword>
<dbReference type="InterPro" id="IPR048259">
    <property type="entry name" value="Cytochrome_b_N_euk/bac"/>
</dbReference>
<feature type="binding site" description="axial binding residue" evidence="18">
    <location>
        <position position="197"/>
    </location>
    <ligand>
        <name>heme b</name>
        <dbReference type="ChEBI" id="CHEBI:60344"/>
        <label>b566</label>
    </ligand>
    <ligandPart>
        <name>Fe</name>
        <dbReference type="ChEBI" id="CHEBI:18248"/>
    </ligandPart>
</feature>
<dbReference type="InterPro" id="IPR005797">
    <property type="entry name" value="Cyt_b/b6_N"/>
</dbReference>
<dbReference type="GO" id="GO:0046872">
    <property type="term" value="F:metal ion binding"/>
    <property type="evidence" value="ECO:0007669"/>
    <property type="project" value="UniProtKB-UniRule"/>
</dbReference>
<feature type="transmembrane region" description="Helical" evidence="19">
    <location>
        <begin position="179"/>
        <end position="201"/>
    </location>
</feature>
<dbReference type="GO" id="GO:0045275">
    <property type="term" value="C:respiratory chain complex III"/>
    <property type="evidence" value="ECO:0007669"/>
    <property type="project" value="InterPro"/>
</dbReference>
<dbReference type="InterPro" id="IPR036150">
    <property type="entry name" value="Cyt_b/b6_C_sf"/>
</dbReference>
<evidence type="ECO:0000256" key="17">
    <source>
        <dbReference type="PIRSR" id="PIRSR038885-1"/>
    </source>
</evidence>
<feature type="transmembrane region" description="Helical" evidence="19">
    <location>
        <begin position="88"/>
        <end position="108"/>
    </location>
</feature>
<evidence type="ECO:0000256" key="12">
    <source>
        <dbReference type="ARBA" id="ARBA00023004"/>
    </source>
</evidence>
<feature type="transmembrane region" description="Helical" evidence="19">
    <location>
        <begin position="146"/>
        <end position="167"/>
    </location>
</feature>
<comment type="cofactor">
    <cofactor evidence="18">
        <name>heme</name>
        <dbReference type="ChEBI" id="CHEBI:30413"/>
    </cofactor>
    <text evidence="18">Binds 2 heme groups non-covalently.</text>
</comment>
<evidence type="ECO:0000256" key="5">
    <source>
        <dbReference type="ARBA" id="ARBA00022617"/>
    </source>
</evidence>
<dbReference type="Pfam" id="PF00032">
    <property type="entry name" value="Cytochrom_B_C"/>
    <property type="match status" value="1"/>
</dbReference>
<dbReference type="RefSeq" id="YP_009316487.1">
    <property type="nucleotide sequence ID" value="NC_031812.1"/>
</dbReference>
<keyword evidence="12 18" id="KW-0408">Iron</keyword>
<dbReference type="SUPFAM" id="SSF81342">
    <property type="entry name" value="Transmembrane di-heme cytochromes"/>
    <property type="match status" value="1"/>
</dbReference>
<dbReference type="PANTHER" id="PTHR19271">
    <property type="entry name" value="CYTOCHROME B"/>
    <property type="match status" value="1"/>
</dbReference>
<keyword evidence="13" id="KW-0830">Ubiquinone</keyword>
<dbReference type="GeneID" id="30213956"/>
<accession>A0A342ZZ70</accession>
<feature type="transmembrane region" description="Helical" evidence="19">
    <location>
        <begin position="230"/>
        <end position="251"/>
    </location>
</feature>
<dbReference type="InterPro" id="IPR027387">
    <property type="entry name" value="Cytb/b6-like_sf"/>
</dbReference>
<dbReference type="CDD" id="cd00284">
    <property type="entry name" value="Cytochrome_b_N"/>
    <property type="match status" value="1"/>
</dbReference>
<dbReference type="PROSITE" id="PS51003">
    <property type="entry name" value="CYTB_CTER"/>
    <property type="match status" value="1"/>
</dbReference>
<feature type="domain" description="Cytochrome b/b6 C-terminal region profile" evidence="21">
    <location>
        <begin position="211"/>
        <end position="381"/>
    </location>
</feature>
<evidence type="ECO:0000256" key="11">
    <source>
        <dbReference type="ARBA" id="ARBA00022989"/>
    </source>
</evidence>
<dbReference type="GO" id="GO:0005743">
    <property type="term" value="C:mitochondrial inner membrane"/>
    <property type="evidence" value="ECO:0007669"/>
    <property type="project" value="UniProtKB-SubCell"/>
</dbReference>
<dbReference type="InterPro" id="IPR030689">
    <property type="entry name" value="Cytochrome_b"/>
</dbReference>
<keyword evidence="4 19" id="KW-0813">Transport</keyword>
<dbReference type="PIRSF" id="PIRSF038885">
    <property type="entry name" value="COB"/>
    <property type="match status" value="1"/>
</dbReference>
<proteinExistence type="inferred from homology"/>
<comment type="similarity">
    <text evidence="16 19">Belongs to the cytochrome b family.</text>
</comment>
<evidence type="ECO:0000256" key="1">
    <source>
        <dbReference type="ARBA" id="ARBA00002566"/>
    </source>
</evidence>
<keyword evidence="6 19" id="KW-0679">Respiratory chain</keyword>
<organism evidence="22">
    <name type="scientific">Eusphyra blochii</name>
    <dbReference type="NCBI Taxonomy" id="376650"/>
    <lineage>
        <taxon>Eukaryota</taxon>
        <taxon>Metazoa</taxon>
        <taxon>Chordata</taxon>
        <taxon>Craniata</taxon>
        <taxon>Vertebrata</taxon>
        <taxon>Chondrichthyes</taxon>
        <taxon>Elasmobranchii</taxon>
        <taxon>Galeomorphii</taxon>
        <taxon>Galeoidea</taxon>
        <taxon>Carcharhiniformes</taxon>
        <taxon>Sphyrnidae</taxon>
        <taxon>Eusphyra</taxon>
    </lineage>
</organism>
<comment type="subcellular location">
    <subcellularLocation>
        <location evidence="2">Mitochondrion inner membrane</location>
        <topology evidence="2">Multi-pass membrane protein</topology>
    </subcellularLocation>
</comment>
<evidence type="ECO:0000256" key="14">
    <source>
        <dbReference type="ARBA" id="ARBA00023128"/>
    </source>
</evidence>
<evidence type="ECO:0000256" key="3">
    <source>
        <dbReference type="ARBA" id="ARBA00013531"/>
    </source>
</evidence>
<dbReference type="InterPro" id="IPR016174">
    <property type="entry name" value="Di-haem_cyt_TM"/>
</dbReference>
<gene>
    <name evidence="22" type="primary">CYTB</name>
</gene>
<evidence type="ECO:0000256" key="6">
    <source>
        <dbReference type="ARBA" id="ARBA00022660"/>
    </source>
</evidence>
<feature type="domain" description="Cytochrome b/b6 N-terminal region profile" evidence="20">
    <location>
        <begin position="1"/>
        <end position="210"/>
    </location>
</feature>
<feature type="binding site" description="axial binding residue" evidence="18">
    <location>
        <position position="183"/>
    </location>
    <ligand>
        <name>heme b</name>
        <dbReference type="ChEBI" id="CHEBI:60344"/>
        <label>b562</label>
    </ligand>
    <ligandPart>
        <name>Fe</name>
        <dbReference type="ChEBI" id="CHEBI:18248"/>
    </ligandPart>
</feature>
<dbReference type="CTD" id="4519"/>
<evidence type="ECO:0000256" key="18">
    <source>
        <dbReference type="PIRSR" id="PIRSR038885-2"/>
    </source>
</evidence>
<evidence type="ECO:0000256" key="8">
    <source>
        <dbReference type="ARBA" id="ARBA00022723"/>
    </source>
</evidence>
<dbReference type="InterPro" id="IPR005798">
    <property type="entry name" value="Cyt_b/b6_C"/>
</dbReference>
<dbReference type="GO" id="GO:0006122">
    <property type="term" value="P:mitochondrial electron transport, ubiquinol to cytochrome c"/>
    <property type="evidence" value="ECO:0007669"/>
    <property type="project" value="TreeGrafter"/>
</dbReference>
<keyword evidence="15 19" id="KW-0472">Membrane</keyword>
<keyword evidence="8 18" id="KW-0479">Metal-binding</keyword>
<feature type="transmembrane region" description="Helical" evidence="19">
    <location>
        <begin position="289"/>
        <end position="309"/>
    </location>
</feature>
<evidence type="ECO:0000256" key="4">
    <source>
        <dbReference type="ARBA" id="ARBA00022448"/>
    </source>
</evidence>
<dbReference type="CDD" id="cd00290">
    <property type="entry name" value="cytochrome_b_C"/>
    <property type="match status" value="1"/>
</dbReference>
<evidence type="ECO:0000256" key="10">
    <source>
        <dbReference type="ARBA" id="ARBA00022982"/>
    </source>
</evidence>
<dbReference type="FunFam" id="1.20.810.10:FF:000002">
    <property type="entry name" value="Cytochrome b"/>
    <property type="match status" value="1"/>
</dbReference>
<keyword evidence="11 19" id="KW-1133">Transmembrane helix</keyword>
<keyword evidence="5 18" id="KW-0349">Heme</keyword>
<dbReference type="PANTHER" id="PTHR19271:SF16">
    <property type="entry name" value="CYTOCHROME B"/>
    <property type="match status" value="1"/>
</dbReference>
<evidence type="ECO:0000313" key="22">
    <source>
        <dbReference type="EMBL" id="AOV83454.1"/>
    </source>
</evidence>
<dbReference type="PROSITE" id="PS51002">
    <property type="entry name" value="CYTB_NTER"/>
    <property type="match status" value="1"/>
</dbReference>
<evidence type="ECO:0000256" key="19">
    <source>
        <dbReference type="RuleBase" id="RU362117"/>
    </source>
</evidence>
<dbReference type="GO" id="GO:0016491">
    <property type="term" value="F:oxidoreductase activity"/>
    <property type="evidence" value="ECO:0007669"/>
    <property type="project" value="UniProtKB-UniRule"/>
</dbReference>
<keyword evidence="10 19" id="KW-0249">Electron transport</keyword>
<dbReference type="EMBL" id="KU892590">
    <property type="protein sequence ID" value="AOV83454.1"/>
    <property type="molecule type" value="Genomic_DNA"/>
</dbReference>
<dbReference type="Pfam" id="PF00033">
    <property type="entry name" value="Cytochrome_B"/>
    <property type="match status" value="1"/>
</dbReference>
<feature type="transmembrane region" description="Helical" evidence="19">
    <location>
        <begin position="321"/>
        <end position="341"/>
    </location>
</feature>
<reference evidence="22" key="1">
    <citation type="journal article" date="2016" name="Mitochondrial DNA Part B Resour">
        <title>The phylogenomic position of the Winghead Shark Eusphyra blochii (Carcharhiniformes, Sphyrnidae) inferred from the mitochondrial genome.</title>
        <authorList>
            <person name="Feutry P."/>
            <person name="Kyne P.M."/>
            <person name="Chen X."/>
        </authorList>
    </citation>
    <scope>NUCLEOTIDE SEQUENCE</scope>
</reference>
<keyword evidence="9" id="KW-0999">Mitochondrion inner membrane</keyword>
<name>A0A342ZZ70_9CHON</name>
<feature type="transmembrane region" description="Helical" evidence="19">
    <location>
        <begin position="114"/>
        <end position="134"/>
    </location>
</feature>
<evidence type="ECO:0000256" key="7">
    <source>
        <dbReference type="ARBA" id="ARBA00022692"/>
    </source>
</evidence>
<dbReference type="InterPro" id="IPR048260">
    <property type="entry name" value="Cytochrome_b_C_euk/bac"/>
</dbReference>
<sequence length="381" mass="43089">MATNIRKTHPLLKIMNHALVDLPAPSNISLWWNFGSLLGLCLIIQILTGLFLAMHYTADISMAFSSVVHICRDVNYGWLIRNIHANGASMFFICIYLHIARGLYYGSYLYKETWNIGVILLFLLMATAFVGYVLPWGQMSFWGATVITNLLSAFPYIGNTLVQWIWGGFSVDNATLTRFFAFHFLLPFLILALTVIHLLFLHETGSNNPLGINSDADKISFHPYFSYKDLLGFFAMISLLTTLALFMPNLLGDAENFIPANPLVTPPHIKPEWYFLFAYAILRSIPNKLGGVLALLFSIFILMLVPLLHTSKQRSNIFRPLTQIFFWLLVANSIILTWIGGQPVEQPFITVGQIASISYFSLFLIVMPFASWCENKILSLN</sequence>
<dbReference type="SUPFAM" id="SSF81648">
    <property type="entry name" value="a domain/subunit of cytochrome bc1 complex (Ubiquinol-cytochrome c reductase)"/>
    <property type="match status" value="1"/>
</dbReference>
<evidence type="ECO:0000256" key="15">
    <source>
        <dbReference type="ARBA" id="ARBA00023136"/>
    </source>
</evidence>
<feature type="binding site" description="axial binding residue" evidence="18">
    <location>
        <position position="84"/>
    </location>
    <ligand>
        <name>heme b</name>
        <dbReference type="ChEBI" id="CHEBI:60344"/>
        <label>b562</label>
    </ligand>
    <ligandPart>
        <name>Fe</name>
        <dbReference type="ChEBI" id="CHEBI:18248"/>
    </ligandPart>
</feature>